<comment type="caution">
    <text evidence="1">The sequence shown here is derived from an EMBL/GenBank/DDBJ whole genome shotgun (WGS) entry which is preliminary data.</text>
</comment>
<dbReference type="Proteomes" id="UP000283387">
    <property type="component" value="Unassembled WGS sequence"/>
</dbReference>
<evidence type="ECO:0000313" key="1">
    <source>
        <dbReference type="EMBL" id="RKD86395.1"/>
    </source>
</evidence>
<dbReference type="OrthoDB" id="883339at2"/>
<name>A0A419VW76_9BACT</name>
<reference evidence="1 2" key="1">
    <citation type="submission" date="2018-09" db="EMBL/GenBank/DDBJ databases">
        <title>Genomic Encyclopedia of Archaeal and Bacterial Type Strains, Phase II (KMG-II): from individual species to whole genera.</title>
        <authorList>
            <person name="Goeker M."/>
        </authorList>
    </citation>
    <scope>NUCLEOTIDE SEQUENCE [LARGE SCALE GENOMIC DNA]</scope>
    <source>
        <strain evidence="1 2">DSM 27148</strain>
    </source>
</reference>
<dbReference type="RefSeq" id="WP_120275092.1">
    <property type="nucleotide sequence ID" value="NZ_RAPN01000004.1"/>
</dbReference>
<gene>
    <name evidence="1" type="ORF">BC643_4086</name>
</gene>
<keyword evidence="2" id="KW-1185">Reference proteome</keyword>
<dbReference type="AlphaFoldDB" id="A0A419VW76"/>
<evidence type="ECO:0000313" key="2">
    <source>
        <dbReference type="Proteomes" id="UP000283387"/>
    </source>
</evidence>
<accession>A0A419VW76</accession>
<organism evidence="1 2">
    <name type="scientific">Mangrovibacterium diazotrophicum</name>
    <dbReference type="NCBI Taxonomy" id="1261403"/>
    <lineage>
        <taxon>Bacteria</taxon>
        <taxon>Pseudomonadati</taxon>
        <taxon>Bacteroidota</taxon>
        <taxon>Bacteroidia</taxon>
        <taxon>Marinilabiliales</taxon>
        <taxon>Prolixibacteraceae</taxon>
        <taxon>Mangrovibacterium</taxon>
    </lineage>
</organism>
<protein>
    <submittedName>
        <fullName evidence="1">Uncharacterized protein</fullName>
    </submittedName>
</protein>
<dbReference type="EMBL" id="RAPN01000004">
    <property type="protein sequence ID" value="RKD86395.1"/>
    <property type="molecule type" value="Genomic_DNA"/>
</dbReference>
<sequence>MNHNKPNYMDLGFADKMGPKLKNEVEKQLLNDLKFYGVDKPDLKFDWSESCIEGHDTNVLDGKVENFSGISVFDNMENLVAEGWMEFIHNENLFLVYWEFVTTWSGDKKLNEKKEIGLPNHIWVKLPNDLKIKYKTK</sequence>
<proteinExistence type="predicted"/>